<sequence>MSIKFTSAIIIIGSPKKNLVMDFTDVSNSLEAFVKAKQLQIYHQCVFLGRHIELS</sequence>
<comment type="caution">
    <text evidence="1">The sequence shown here is derived from an EMBL/GenBank/DDBJ whole genome shotgun (WGS) entry which is preliminary data.</text>
</comment>
<gene>
    <name evidence="1" type="ORF">MKW98_023878</name>
</gene>
<name>A0AAD4SZM2_9MAGN</name>
<dbReference type="Proteomes" id="UP001202328">
    <property type="component" value="Unassembled WGS sequence"/>
</dbReference>
<keyword evidence="2" id="KW-1185">Reference proteome</keyword>
<evidence type="ECO:0000313" key="1">
    <source>
        <dbReference type="EMBL" id="KAI3928277.1"/>
    </source>
</evidence>
<reference evidence="1" key="1">
    <citation type="submission" date="2022-04" db="EMBL/GenBank/DDBJ databases">
        <title>A functionally conserved STORR gene fusion in Papaver species that diverged 16.8 million years ago.</title>
        <authorList>
            <person name="Catania T."/>
        </authorList>
    </citation>
    <scope>NUCLEOTIDE SEQUENCE</scope>
    <source>
        <strain evidence="1">S-188037</strain>
    </source>
</reference>
<protein>
    <submittedName>
        <fullName evidence="1">Uncharacterized protein</fullName>
    </submittedName>
</protein>
<proteinExistence type="predicted"/>
<evidence type="ECO:0000313" key="2">
    <source>
        <dbReference type="Proteomes" id="UP001202328"/>
    </source>
</evidence>
<feature type="non-terminal residue" evidence="1">
    <location>
        <position position="1"/>
    </location>
</feature>
<organism evidence="1 2">
    <name type="scientific">Papaver atlanticum</name>
    <dbReference type="NCBI Taxonomy" id="357466"/>
    <lineage>
        <taxon>Eukaryota</taxon>
        <taxon>Viridiplantae</taxon>
        <taxon>Streptophyta</taxon>
        <taxon>Embryophyta</taxon>
        <taxon>Tracheophyta</taxon>
        <taxon>Spermatophyta</taxon>
        <taxon>Magnoliopsida</taxon>
        <taxon>Ranunculales</taxon>
        <taxon>Papaveraceae</taxon>
        <taxon>Papaveroideae</taxon>
        <taxon>Papaver</taxon>
    </lineage>
</organism>
<dbReference type="EMBL" id="JAJJMB010007708">
    <property type="protein sequence ID" value="KAI3928277.1"/>
    <property type="molecule type" value="Genomic_DNA"/>
</dbReference>
<accession>A0AAD4SZM2</accession>
<dbReference type="AlphaFoldDB" id="A0AAD4SZM2"/>